<dbReference type="Proteomes" id="UP000694725">
    <property type="component" value="Unplaced"/>
</dbReference>
<dbReference type="Proteomes" id="UP000694723">
    <property type="component" value="Unplaced"/>
</dbReference>
<evidence type="ECO:0000313" key="1">
    <source>
        <dbReference type="Ensembl" id="ENSSSCP00035020712.1"/>
    </source>
</evidence>
<dbReference type="Proteomes" id="UP000694728">
    <property type="component" value="Unplaced"/>
</dbReference>
<dbReference type="Ensembl" id="ENSSSCT00065089336.1">
    <property type="protein sequence ID" value="ENSSSCP00065039072.1"/>
    <property type="gene ID" value="ENSSSCG00065065088.1"/>
</dbReference>
<organism evidence="1 2">
    <name type="scientific">Sus scrofa</name>
    <name type="common">Pig</name>
    <dbReference type="NCBI Taxonomy" id="9823"/>
    <lineage>
        <taxon>Eukaryota</taxon>
        <taxon>Metazoa</taxon>
        <taxon>Chordata</taxon>
        <taxon>Craniata</taxon>
        <taxon>Vertebrata</taxon>
        <taxon>Euteleostomi</taxon>
        <taxon>Mammalia</taxon>
        <taxon>Eutheria</taxon>
        <taxon>Laurasiatheria</taxon>
        <taxon>Artiodactyla</taxon>
        <taxon>Suina</taxon>
        <taxon>Suidae</taxon>
        <taxon>Sus</taxon>
    </lineage>
</organism>
<protein>
    <submittedName>
        <fullName evidence="1">Uncharacterized protein</fullName>
    </submittedName>
</protein>
<dbReference type="Ensembl" id="ENSSSCT00030098276.1">
    <property type="protein sequence ID" value="ENSSSCP00030045238.1"/>
    <property type="gene ID" value="ENSSSCG00030070283.1"/>
</dbReference>
<sequence>MGKRQTFWQVLLGNLDSCTQINETRTHLHTMHENKLKMAERLKYTTDTIKLLEENIGKTFSDIILINIFSGWSPKATEIKAKINQWDLIKLTSFCTAKETKTKTKIQLTEWEKIVSNDATDKGLISKIYKKLIQLNSKKANNPMEKCAKDLNRRFFKEDMQMANKHMKKCSTSLIIREMQIKSIMRYHLIAITMTIINKSTNNMLEGVWRKRKPHAVLVGM</sequence>
<dbReference type="Ensembl" id="ENSSSCT00035051646.1">
    <property type="protein sequence ID" value="ENSSSCP00035020712.1"/>
    <property type="gene ID" value="ENSSSCG00035038917.1"/>
</dbReference>
<dbReference type="Ensembl" id="ENSSSCT00050055426.1">
    <property type="protein sequence ID" value="ENSSSCP00050023495.1"/>
    <property type="gene ID" value="ENSSSCG00050040915.1"/>
</dbReference>
<dbReference type="Proteomes" id="UP000694571">
    <property type="component" value="Unplaced"/>
</dbReference>
<reference evidence="1" key="1">
    <citation type="submission" date="2025-05" db="UniProtKB">
        <authorList>
            <consortium name="Ensembl"/>
        </authorList>
    </citation>
    <scope>IDENTIFICATION</scope>
</reference>
<dbReference type="Proteomes" id="UP000694727">
    <property type="component" value="Unplaced"/>
</dbReference>
<dbReference type="Ensembl" id="ENSSSCT00040078806.1">
    <property type="protein sequence ID" value="ENSSSCP00040034008.1"/>
    <property type="gene ID" value="ENSSSCG00040058105.1"/>
</dbReference>
<dbReference type="Ensembl" id="ENSSSCT00060020819.1">
    <property type="protein sequence ID" value="ENSSSCP00060008551.1"/>
    <property type="gene ID" value="ENSSSCG00060015644.1"/>
</dbReference>
<accession>A0A8D0ZUE8</accession>
<dbReference type="AlphaFoldDB" id="A0A8D0ZUE8"/>
<proteinExistence type="predicted"/>
<dbReference type="Proteomes" id="UP000694720">
    <property type="component" value="Unplaced"/>
</dbReference>
<dbReference type="Proteomes" id="UP000694722">
    <property type="component" value="Unplaced"/>
</dbReference>
<name>A0A8D0ZUE8_PIG</name>
<dbReference type="Ensembl" id="ENSSSCT00045051902.1">
    <property type="protein sequence ID" value="ENSSSCP00045036121.1"/>
    <property type="gene ID" value="ENSSSCG00045030462.1"/>
</dbReference>
<evidence type="ECO:0000313" key="2">
    <source>
        <dbReference type="Proteomes" id="UP000694720"/>
    </source>
</evidence>
<dbReference type="Proteomes" id="UP000694570">
    <property type="component" value="Unplaced"/>
</dbReference>
<dbReference type="Ensembl" id="ENSSSCT00025078785.1">
    <property type="protein sequence ID" value="ENSSSCP00025034204.1"/>
    <property type="gene ID" value="ENSSSCG00025057574.1"/>
</dbReference>